<dbReference type="RefSeq" id="WP_056976092.1">
    <property type="nucleotide sequence ID" value="NZ_AYYO01000044.1"/>
</dbReference>
<reference evidence="3 4" key="1">
    <citation type="journal article" date="2015" name="Genome Announc.">
        <title>Expanding the biotechnology potential of lactobacilli through comparative genomics of 213 strains and associated genera.</title>
        <authorList>
            <person name="Sun Z."/>
            <person name="Harris H.M."/>
            <person name="McCann A."/>
            <person name="Guo C."/>
            <person name="Argimon S."/>
            <person name="Zhang W."/>
            <person name="Yang X."/>
            <person name="Jeffery I.B."/>
            <person name="Cooney J.C."/>
            <person name="Kagawa T.F."/>
            <person name="Liu W."/>
            <person name="Song Y."/>
            <person name="Salvetti E."/>
            <person name="Wrobel A."/>
            <person name="Rasinkangas P."/>
            <person name="Parkhill J."/>
            <person name="Rea M.C."/>
            <person name="O'Sullivan O."/>
            <person name="Ritari J."/>
            <person name="Douillard F.P."/>
            <person name="Paul Ross R."/>
            <person name="Yang R."/>
            <person name="Briner A.E."/>
            <person name="Felis G.E."/>
            <person name="de Vos W.M."/>
            <person name="Barrangou R."/>
            <person name="Klaenhammer T.R."/>
            <person name="Caufield P.W."/>
            <person name="Cui Y."/>
            <person name="Zhang H."/>
            <person name="O'Toole P.W."/>
        </authorList>
    </citation>
    <scope>NUCLEOTIDE SEQUENCE [LARGE SCALE GENOMIC DNA]</scope>
    <source>
        <strain evidence="3 4">DSM 20505</strain>
    </source>
</reference>
<evidence type="ECO:0000313" key="4">
    <source>
        <dbReference type="Proteomes" id="UP000051679"/>
    </source>
</evidence>
<dbReference type="PANTHER" id="PTHR48100">
    <property type="entry name" value="BROAD-SPECIFICITY PHOSPHATASE YOR283W-RELATED"/>
    <property type="match status" value="1"/>
</dbReference>
<evidence type="ECO:0000256" key="2">
    <source>
        <dbReference type="PIRSR" id="PIRSR613078-2"/>
    </source>
</evidence>
<dbReference type="PATRIC" id="fig|1291052.5.peg.2246"/>
<accession>A0A0R1ZJS7</accession>
<protein>
    <submittedName>
        <fullName evidence="3">Phosphoglycerate mutase</fullName>
    </submittedName>
</protein>
<dbReference type="SUPFAM" id="SSF53254">
    <property type="entry name" value="Phosphoglycerate mutase-like"/>
    <property type="match status" value="1"/>
</dbReference>
<proteinExistence type="predicted"/>
<sequence length="216" mass="23813">MQRIFIIRHGKTEWNLAKRLQGAGADSPLRTDYAQQYADLARYLNQYSYAAAYSSPLLRARQTGEIILAKLNQNTVPALQIAPGLTEISFGQWEGHTRDELIANHHELFAKLSARQNDPALAALGVEDFTAVRQRFAAAIRAISARQAPDANILIFAHGGATQLGIKELTGNEHLLGLKNLSTSILAVQNGEFFVDTYNQTAYLKHVDLNEGNVSI</sequence>
<feature type="binding site" evidence="2">
    <location>
        <position position="59"/>
    </location>
    <ligand>
        <name>substrate</name>
    </ligand>
</feature>
<dbReference type="Proteomes" id="UP000051679">
    <property type="component" value="Unassembled WGS sequence"/>
</dbReference>
<evidence type="ECO:0000313" key="3">
    <source>
        <dbReference type="EMBL" id="KRM54767.1"/>
    </source>
</evidence>
<dbReference type="InterPro" id="IPR050275">
    <property type="entry name" value="PGM_Phosphatase"/>
</dbReference>
<dbReference type="Gene3D" id="3.40.50.1240">
    <property type="entry name" value="Phosphoglycerate mutase-like"/>
    <property type="match status" value="1"/>
</dbReference>
<dbReference type="OrthoDB" id="9782128at2"/>
<dbReference type="PANTHER" id="PTHR48100:SF1">
    <property type="entry name" value="HISTIDINE PHOSPHATASE FAMILY PROTEIN-RELATED"/>
    <property type="match status" value="1"/>
</dbReference>
<dbReference type="EMBL" id="AYYO01000044">
    <property type="protein sequence ID" value="KRM54767.1"/>
    <property type="molecule type" value="Genomic_DNA"/>
</dbReference>
<dbReference type="SMART" id="SM00855">
    <property type="entry name" value="PGAM"/>
    <property type="match status" value="1"/>
</dbReference>
<evidence type="ECO:0000256" key="1">
    <source>
        <dbReference type="PIRSR" id="PIRSR613078-1"/>
    </source>
</evidence>
<dbReference type="GO" id="GO:0016791">
    <property type="term" value="F:phosphatase activity"/>
    <property type="evidence" value="ECO:0007669"/>
    <property type="project" value="TreeGrafter"/>
</dbReference>
<dbReference type="CDD" id="cd07067">
    <property type="entry name" value="HP_PGM_like"/>
    <property type="match status" value="1"/>
</dbReference>
<gene>
    <name evidence="3" type="ORF">FC18_GL002182</name>
</gene>
<dbReference type="InterPro" id="IPR029033">
    <property type="entry name" value="His_PPase_superfam"/>
</dbReference>
<dbReference type="InterPro" id="IPR013078">
    <property type="entry name" value="His_Pase_superF_clade-1"/>
</dbReference>
<name>A0A0R1ZJS7_9LACO</name>
<keyword evidence="4" id="KW-1185">Reference proteome</keyword>
<feature type="binding site" evidence="2">
    <location>
        <begin position="8"/>
        <end position="15"/>
    </location>
    <ligand>
        <name>substrate</name>
    </ligand>
</feature>
<feature type="active site" description="Proton donor/acceptor" evidence="1">
    <location>
        <position position="87"/>
    </location>
</feature>
<comment type="caution">
    <text evidence="3">The sequence shown here is derived from an EMBL/GenBank/DDBJ whole genome shotgun (WGS) entry which is preliminary data.</text>
</comment>
<dbReference type="Pfam" id="PF00300">
    <property type="entry name" value="His_Phos_1"/>
    <property type="match status" value="1"/>
</dbReference>
<dbReference type="STRING" id="1291052.FC18_GL002182"/>
<organism evidence="3 4">
    <name type="scientific">Lacticaseibacillus sharpeae JCM 1186 = DSM 20505</name>
    <dbReference type="NCBI Taxonomy" id="1291052"/>
    <lineage>
        <taxon>Bacteria</taxon>
        <taxon>Bacillati</taxon>
        <taxon>Bacillota</taxon>
        <taxon>Bacilli</taxon>
        <taxon>Lactobacillales</taxon>
        <taxon>Lactobacillaceae</taxon>
        <taxon>Lacticaseibacillus</taxon>
    </lineage>
</organism>
<feature type="active site" description="Tele-phosphohistidine intermediate" evidence="1">
    <location>
        <position position="9"/>
    </location>
</feature>
<dbReference type="AlphaFoldDB" id="A0A0R1ZJS7"/>
<dbReference type="GO" id="GO:0005737">
    <property type="term" value="C:cytoplasm"/>
    <property type="evidence" value="ECO:0007669"/>
    <property type="project" value="TreeGrafter"/>
</dbReference>